<organism evidence="1 2">
    <name type="scientific">Novosphingobium clariflavum</name>
    <dbReference type="NCBI Taxonomy" id="2029884"/>
    <lineage>
        <taxon>Bacteria</taxon>
        <taxon>Pseudomonadati</taxon>
        <taxon>Pseudomonadota</taxon>
        <taxon>Alphaproteobacteria</taxon>
        <taxon>Sphingomonadales</taxon>
        <taxon>Sphingomonadaceae</taxon>
        <taxon>Novosphingobium</taxon>
    </lineage>
</organism>
<dbReference type="EMBL" id="JBHLTM010000053">
    <property type="protein sequence ID" value="MFC0685597.1"/>
    <property type="molecule type" value="Genomic_DNA"/>
</dbReference>
<reference evidence="1 2" key="1">
    <citation type="submission" date="2024-09" db="EMBL/GenBank/DDBJ databases">
        <authorList>
            <person name="Sun Q."/>
            <person name="Mori K."/>
        </authorList>
    </citation>
    <scope>NUCLEOTIDE SEQUENCE [LARGE SCALE GENOMIC DNA]</scope>
    <source>
        <strain evidence="1 2">CICC 11035S</strain>
    </source>
</reference>
<proteinExistence type="predicted"/>
<sequence>MSEPKITQADIDAVSDNPELTEEQIRSAVPFAEAFPHLAKTMRVRGAQKAPKKVSTTIRLSPEVVDFFKKGGPGWQSRIDDALRDLVAKH</sequence>
<accession>A0ABV6S8M5</accession>
<name>A0ABV6S8M5_9SPHN</name>
<dbReference type="InterPro" id="IPR025528">
    <property type="entry name" value="BrnA_antitoxin"/>
</dbReference>
<keyword evidence="2" id="KW-1185">Reference proteome</keyword>
<evidence type="ECO:0000313" key="1">
    <source>
        <dbReference type="EMBL" id="MFC0685597.1"/>
    </source>
</evidence>
<comment type="caution">
    <text evidence="1">The sequence shown here is derived from an EMBL/GenBank/DDBJ whole genome shotgun (WGS) entry which is preliminary data.</text>
</comment>
<dbReference type="RefSeq" id="WP_267221652.1">
    <property type="nucleotide sequence ID" value="NZ_JAPCWC010000011.1"/>
</dbReference>
<gene>
    <name evidence="1" type="ORF">ACFFF8_13405</name>
</gene>
<dbReference type="Pfam" id="PF14384">
    <property type="entry name" value="BrnA_antitoxin"/>
    <property type="match status" value="1"/>
</dbReference>
<dbReference type="Proteomes" id="UP001589858">
    <property type="component" value="Unassembled WGS sequence"/>
</dbReference>
<protein>
    <submittedName>
        <fullName evidence="1">BrnA antitoxin family protein</fullName>
    </submittedName>
</protein>
<evidence type="ECO:0000313" key="2">
    <source>
        <dbReference type="Proteomes" id="UP001589858"/>
    </source>
</evidence>